<name>A0A1Y2K3M7_9PROT</name>
<reference evidence="2 3" key="1">
    <citation type="journal article" date="2016" name="BMC Genomics">
        <title>Combined genomic and structural analyses of a cultured magnetotactic bacterium reveals its niche adaptation to a dynamic environment.</title>
        <authorList>
            <person name="Araujo A.C."/>
            <person name="Morillo V."/>
            <person name="Cypriano J."/>
            <person name="Teixeira L.C."/>
            <person name="Leao P."/>
            <person name="Lyra S."/>
            <person name="Almeida L.G."/>
            <person name="Bazylinski D.A."/>
            <person name="Vasconcellos A.T."/>
            <person name="Abreu F."/>
            <person name="Lins U."/>
        </authorList>
    </citation>
    <scope>NUCLEOTIDE SEQUENCE [LARGE SCALE GENOMIC DNA]</scope>
    <source>
        <strain evidence="2 3">IT-1</strain>
    </source>
</reference>
<dbReference type="Pfam" id="PF00903">
    <property type="entry name" value="Glyoxalase"/>
    <property type="match status" value="1"/>
</dbReference>
<dbReference type="EMBL" id="LVJN01000019">
    <property type="protein sequence ID" value="OSM03995.1"/>
    <property type="molecule type" value="Genomic_DNA"/>
</dbReference>
<organism evidence="2 3">
    <name type="scientific">Magnetofaba australis IT-1</name>
    <dbReference type="NCBI Taxonomy" id="1434232"/>
    <lineage>
        <taxon>Bacteria</taxon>
        <taxon>Pseudomonadati</taxon>
        <taxon>Pseudomonadota</taxon>
        <taxon>Magnetococcia</taxon>
        <taxon>Magnetococcales</taxon>
        <taxon>Magnetococcaceae</taxon>
        <taxon>Magnetofaba</taxon>
    </lineage>
</organism>
<sequence length="118" mass="12419">MAPSLLVRNAPLSAAFYAEAFGFEAVAARHADGKPVWALLRGDGAQVILQDQARAAAQSAAQVGALWLCVADTAALHAQLLRRGLEPSPMGTLAAWEAPGFTLSDPDGHIWTIVEQSE</sequence>
<proteinExistence type="predicted"/>
<dbReference type="STRING" id="1434232.MAIT1_03756"/>
<dbReference type="Proteomes" id="UP000194003">
    <property type="component" value="Unassembled WGS sequence"/>
</dbReference>
<evidence type="ECO:0000313" key="3">
    <source>
        <dbReference type="Proteomes" id="UP000194003"/>
    </source>
</evidence>
<dbReference type="CDD" id="cd06587">
    <property type="entry name" value="VOC"/>
    <property type="match status" value="1"/>
</dbReference>
<dbReference type="SUPFAM" id="SSF54593">
    <property type="entry name" value="Glyoxalase/Bleomycin resistance protein/Dihydroxybiphenyl dioxygenase"/>
    <property type="match status" value="1"/>
</dbReference>
<dbReference type="PROSITE" id="PS51819">
    <property type="entry name" value="VOC"/>
    <property type="match status" value="1"/>
</dbReference>
<evidence type="ECO:0000259" key="1">
    <source>
        <dbReference type="PROSITE" id="PS51819"/>
    </source>
</evidence>
<keyword evidence="3" id="KW-1185">Reference proteome</keyword>
<comment type="caution">
    <text evidence="2">The sequence shown here is derived from an EMBL/GenBank/DDBJ whole genome shotgun (WGS) entry which is preliminary data.</text>
</comment>
<feature type="domain" description="VOC" evidence="1">
    <location>
        <begin position="1"/>
        <end position="116"/>
    </location>
</feature>
<dbReference type="AlphaFoldDB" id="A0A1Y2K3M7"/>
<gene>
    <name evidence="2" type="ORF">MAIT1_03756</name>
</gene>
<dbReference type="Gene3D" id="3.10.180.10">
    <property type="entry name" value="2,3-Dihydroxybiphenyl 1,2-Dioxygenase, domain 1"/>
    <property type="match status" value="1"/>
</dbReference>
<dbReference type="InterPro" id="IPR037523">
    <property type="entry name" value="VOC_core"/>
</dbReference>
<evidence type="ECO:0000313" key="2">
    <source>
        <dbReference type="EMBL" id="OSM03995.1"/>
    </source>
</evidence>
<dbReference type="InterPro" id="IPR004360">
    <property type="entry name" value="Glyas_Fos-R_dOase_dom"/>
</dbReference>
<dbReference type="InterPro" id="IPR029068">
    <property type="entry name" value="Glyas_Bleomycin-R_OHBP_Dase"/>
</dbReference>
<accession>A0A1Y2K3M7</accession>
<protein>
    <recommendedName>
        <fullName evidence="1">VOC domain-containing protein</fullName>
    </recommendedName>
</protein>